<feature type="compositionally biased region" description="Polar residues" evidence="1">
    <location>
        <begin position="110"/>
        <end position="126"/>
    </location>
</feature>
<sequence length="401" mass="42734">MLGHNRVSLLIGATFAVSTGCTYLLGLEDLSVAGTGGGSSTTTTTGTDPTSVGGNGGGAGAGGDVSVDCPECNEFVSVPNGASKLLVAGDFLYWSTTDGSLHAQRKRLSDTQPNELQDIPWSTESGDPNFEPTEVTSAGLVVTQHHLWWASHDRLGRALLDDQEMEIATFRTANIETPSPEADPERNKIAGQGNDVYWTQGASAIWSIKMIADLGGGGVNESDVVVDIQSEVSGLARADSKTFWAEYASWFIYAADEFPPPDLYANVGGVMKLLTSHGNRISWMSVDDKKICVSDPGAASPTERCDGVNANDIINRVGDLASDGTCIYWTIPDLGMVYYAFEDDGNGTWTSMNWSVGSSESEEPTAKPESLAVSDTHVFWVREAAGKDPSIRSKARPEECK</sequence>
<reference evidence="2 3" key="1">
    <citation type="submission" date="2015-07" db="EMBL/GenBank/DDBJ databases">
        <title>Genome analysis of myxobacterium Chondromyces crocatus Cm c5 reveals a high potential for natural compound synthesis and the genetic basis for the loss of fruiting body formation.</title>
        <authorList>
            <person name="Zaburannyi N."/>
            <person name="Bunk B."/>
            <person name="Maier J."/>
            <person name="Overmann J."/>
            <person name="Mueller R."/>
        </authorList>
    </citation>
    <scope>NUCLEOTIDE SEQUENCE [LARGE SCALE GENOMIC DNA]</scope>
    <source>
        <strain evidence="2 3">Cm c5</strain>
    </source>
</reference>
<proteinExistence type="predicted"/>
<evidence type="ECO:0000313" key="3">
    <source>
        <dbReference type="Proteomes" id="UP000067626"/>
    </source>
</evidence>
<dbReference type="AlphaFoldDB" id="A0A0K1E6Q1"/>
<dbReference type="EMBL" id="CP012159">
    <property type="protein sequence ID" value="AKT36550.1"/>
    <property type="molecule type" value="Genomic_DNA"/>
</dbReference>
<keyword evidence="3" id="KW-1185">Reference proteome</keyword>
<dbReference type="STRING" id="52.CMC5_006680"/>
<dbReference type="Proteomes" id="UP000067626">
    <property type="component" value="Chromosome"/>
</dbReference>
<evidence type="ECO:0000256" key="1">
    <source>
        <dbReference type="SAM" id="MobiDB-lite"/>
    </source>
</evidence>
<accession>A0A0K1E6Q1</accession>
<protein>
    <submittedName>
        <fullName evidence="2">Uncharacterized protein</fullName>
    </submittedName>
</protein>
<dbReference type="KEGG" id="ccro:CMC5_006680"/>
<feature type="region of interest" description="Disordered" evidence="1">
    <location>
        <begin position="106"/>
        <end position="128"/>
    </location>
</feature>
<gene>
    <name evidence="2" type="ORF">CMC5_006680</name>
</gene>
<dbReference type="PROSITE" id="PS51257">
    <property type="entry name" value="PROKAR_LIPOPROTEIN"/>
    <property type="match status" value="1"/>
</dbReference>
<feature type="compositionally biased region" description="Low complexity" evidence="1">
    <location>
        <begin position="40"/>
        <end position="52"/>
    </location>
</feature>
<organism evidence="2 3">
    <name type="scientific">Chondromyces crocatus</name>
    <dbReference type="NCBI Taxonomy" id="52"/>
    <lineage>
        <taxon>Bacteria</taxon>
        <taxon>Pseudomonadati</taxon>
        <taxon>Myxococcota</taxon>
        <taxon>Polyangia</taxon>
        <taxon>Polyangiales</taxon>
        <taxon>Polyangiaceae</taxon>
        <taxon>Chondromyces</taxon>
    </lineage>
</organism>
<feature type="region of interest" description="Disordered" evidence="1">
    <location>
        <begin position="35"/>
        <end position="59"/>
    </location>
</feature>
<name>A0A0K1E6Q1_CHOCO</name>
<dbReference type="RefSeq" id="WP_169796402.1">
    <property type="nucleotide sequence ID" value="NZ_CP012159.1"/>
</dbReference>
<evidence type="ECO:0000313" key="2">
    <source>
        <dbReference type="EMBL" id="AKT36550.1"/>
    </source>
</evidence>